<evidence type="ECO:0000313" key="2">
    <source>
        <dbReference type="EMBL" id="RBO97411.1"/>
    </source>
</evidence>
<proteinExistence type="predicted"/>
<evidence type="ECO:0000256" key="1">
    <source>
        <dbReference type="SAM" id="Phobius"/>
    </source>
</evidence>
<dbReference type="EMBL" id="QNRH01000002">
    <property type="protein sequence ID" value="RBO97411.1"/>
    <property type="molecule type" value="Genomic_DNA"/>
</dbReference>
<sequence length="271" mass="29722">MQALEQAFPRRAIQVKNSGLSGGIVLSFAMVVCMALGAFLLWYQGPGILRDYKISQNPIVDENASLRKGECKTRQLIMTDCKADIVFKDSAGKSVQESVSFMFFDTSRSGYDVEIVRSGDDPSLVTLDLGVEKLWDRIFTLGVFTVLLIGGAIAVIVAMIRVRGLNKKMRKPLPLKPVAVTVTGIQKNYGIRNVFYSYTNEAGKKKKRASRFSKKEEPCYLSVAAGTKANDTPALAVLPQGCDVPVLLDENLDRLDLTADEKQAIHNALAV</sequence>
<gene>
    <name evidence="2" type="ORF">DFR47_102193</name>
</gene>
<keyword evidence="1" id="KW-1133">Transmembrane helix</keyword>
<dbReference type="Proteomes" id="UP000252893">
    <property type="component" value="Unassembled WGS sequence"/>
</dbReference>
<accession>A0A366E4V1</accession>
<dbReference type="OrthoDB" id="8478544at2"/>
<feature type="transmembrane region" description="Helical" evidence="1">
    <location>
        <begin position="138"/>
        <end position="160"/>
    </location>
</feature>
<comment type="caution">
    <text evidence="2">The sequence shown here is derived from an EMBL/GenBank/DDBJ whole genome shotgun (WGS) entry which is preliminary data.</text>
</comment>
<organism evidence="2 3">
    <name type="scientific">Pseudochrobactrum asaccharolyticum</name>
    <dbReference type="NCBI Taxonomy" id="354351"/>
    <lineage>
        <taxon>Bacteria</taxon>
        <taxon>Pseudomonadati</taxon>
        <taxon>Pseudomonadota</taxon>
        <taxon>Alphaproteobacteria</taxon>
        <taxon>Hyphomicrobiales</taxon>
        <taxon>Brucellaceae</taxon>
        <taxon>Pseudochrobactrum</taxon>
    </lineage>
</organism>
<dbReference type="RefSeq" id="WP_113943429.1">
    <property type="nucleotide sequence ID" value="NZ_JBHEEG010000002.1"/>
</dbReference>
<evidence type="ECO:0000313" key="3">
    <source>
        <dbReference type="Proteomes" id="UP000252893"/>
    </source>
</evidence>
<keyword evidence="1" id="KW-0812">Transmembrane</keyword>
<dbReference type="AlphaFoldDB" id="A0A366E4V1"/>
<keyword evidence="3" id="KW-1185">Reference proteome</keyword>
<reference evidence="2 3" key="1">
    <citation type="submission" date="2018-06" db="EMBL/GenBank/DDBJ databases">
        <title>Genomic Encyclopedia of Type Strains, Phase IV (KMG-IV): sequencing the most valuable type-strain genomes for metagenomic binning, comparative biology and taxonomic classification.</title>
        <authorList>
            <person name="Goeker M."/>
        </authorList>
    </citation>
    <scope>NUCLEOTIDE SEQUENCE [LARGE SCALE GENOMIC DNA]</scope>
    <source>
        <strain evidence="2 3">DSM 25619</strain>
    </source>
</reference>
<feature type="transmembrane region" description="Helical" evidence="1">
    <location>
        <begin position="20"/>
        <end position="43"/>
    </location>
</feature>
<keyword evidence="1" id="KW-0472">Membrane</keyword>
<protein>
    <submittedName>
        <fullName evidence="2">Uncharacterized protein</fullName>
    </submittedName>
</protein>
<name>A0A366E4V1_9HYPH</name>